<comment type="caution">
    <text evidence="1">The sequence shown here is derived from an EMBL/GenBank/DDBJ whole genome shotgun (WGS) entry which is preliminary data.</text>
</comment>
<proteinExistence type="predicted"/>
<gene>
    <name evidence="1" type="ORF">GNZ21_08140</name>
</gene>
<name>A0A7K1UIL8_9MICC</name>
<protein>
    <submittedName>
        <fullName evidence="1">Uncharacterized protein</fullName>
    </submittedName>
</protein>
<reference evidence="1 2" key="1">
    <citation type="submission" date="2019-12" db="EMBL/GenBank/DDBJ databases">
        <title>Nesterenkonia muleiensis sp. nov., a novel actinobacterium isolated from sap of Populus euphratica.</title>
        <authorList>
            <person name="Wang R."/>
        </authorList>
    </citation>
    <scope>NUCLEOTIDE SEQUENCE [LARGE SCALE GENOMIC DNA]</scope>
    <source>
        <strain evidence="1 2">F10</strain>
    </source>
</reference>
<dbReference type="EMBL" id="WRPM01000059">
    <property type="protein sequence ID" value="MVT26325.1"/>
    <property type="molecule type" value="Genomic_DNA"/>
</dbReference>
<accession>A0A7K1UIL8</accession>
<dbReference type="AlphaFoldDB" id="A0A7K1UIL8"/>
<dbReference type="Proteomes" id="UP000460157">
    <property type="component" value="Unassembled WGS sequence"/>
</dbReference>
<dbReference type="RefSeq" id="WP_157323166.1">
    <property type="nucleotide sequence ID" value="NZ_BMFX01000011.1"/>
</dbReference>
<organism evidence="1 2">
    <name type="scientific">Nesterenkonia alkaliphila</name>
    <dbReference type="NCBI Taxonomy" id="1463631"/>
    <lineage>
        <taxon>Bacteria</taxon>
        <taxon>Bacillati</taxon>
        <taxon>Actinomycetota</taxon>
        <taxon>Actinomycetes</taxon>
        <taxon>Micrococcales</taxon>
        <taxon>Micrococcaceae</taxon>
        <taxon>Nesterenkonia</taxon>
    </lineage>
</organism>
<evidence type="ECO:0000313" key="2">
    <source>
        <dbReference type="Proteomes" id="UP000460157"/>
    </source>
</evidence>
<dbReference type="OrthoDB" id="9947358at2"/>
<evidence type="ECO:0000313" key="1">
    <source>
        <dbReference type="EMBL" id="MVT26325.1"/>
    </source>
</evidence>
<keyword evidence="2" id="KW-1185">Reference proteome</keyword>
<sequence length="46" mass="5073">MAQRIPGAALRHAPKILAPKAYAGYYALTRGTRLARRVLGRKRGPK</sequence>